<dbReference type="Gene3D" id="3.40.50.1380">
    <property type="entry name" value="Methylglyoxal synthase-like domain"/>
    <property type="match status" value="1"/>
</dbReference>
<keyword evidence="10" id="KW-0808">Transferase</keyword>
<dbReference type="NCBIfam" id="NF005492">
    <property type="entry name" value="PRK07106.1"/>
    <property type="match status" value="1"/>
</dbReference>
<evidence type="ECO:0000313" key="20">
    <source>
        <dbReference type="Proteomes" id="UP001303046"/>
    </source>
</evidence>
<keyword evidence="12" id="KW-0378">Hydrolase</keyword>
<evidence type="ECO:0000256" key="3">
    <source>
        <dbReference type="ARBA" id="ARBA00004844"/>
    </source>
</evidence>
<name>A0ABR1D9U9_NECAM</name>
<dbReference type="SMART" id="SM00798">
    <property type="entry name" value="AICARFT_IMPCHas"/>
    <property type="match status" value="1"/>
</dbReference>
<evidence type="ECO:0000256" key="17">
    <source>
        <dbReference type="ARBA" id="ARBA00048341"/>
    </source>
</evidence>
<dbReference type="Proteomes" id="UP001303046">
    <property type="component" value="Unassembled WGS sequence"/>
</dbReference>
<proteinExistence type="inferred from homology"/>
<comment type="similarity">
    <text evidence="5">Belongs to the PurH family.</text>
</comment>
<keyword evidence="20" id="KW-1185">Reference proteome</keyword>
<dbReference type="Gene3D" id="1.10.287.440">
    <property type="match status" value="1"/>
</dbReference>
<dbReference type="PANTHER" id="PTHR11692:SF0">
    <property type="entry name" value="BIFUNCTIONAL PURINE BIOSYNTHESIS PROTEIN ATIC"/>
    <property type="match status" value="1"/>
</dbReference>
<evidence type="ECO:0000256" key="12">
    <source>
        <dbReference type="ARBA" id="ARBA00022801"/>
    </source>
</evidence>
<evidence type="ECO:0000256" key="15">
    <source>
        <dbReference type="ARBA" id="ARBA00046691"/>
    </source>
</evidence>
<keyword evidence="9" id="KW-0963">Cytoplasm</keyword>
<evidence type="ECO:0000256" key="13">
    <source>
        <dbReference type="ARBA" id="ARBA00023268"/>
    </source>
</evidence>
<comment type="catalytic activity">
    <reaction evidence="17">
        <text>IMP + H2O = 5-formamido-1-(5-phospho-D-ribosyl)imidazole-4-carboxamide</text>
        <dbReference type="Rhea" id="RHEA:18445"/>
        <dbReference type="ChEBI" id="CHEBI:15377"/>
        <dbReference type="ChEBI" id="CHEBI:58053"/>
        <dbReference type="ChEBI" id="CHEBI:58467"/>
        <dbReference type="EC" id="3.5.4.10"/>
    </reaction>
    <physiologicalReaction direction="right-to-left" evidence="17">
        <dbReference type="Rhea" id="RHEA:18447"/>
    </physiologicalReaction>
</comment>
<evidence type="ECO:0000256" key="7">
    <source>
        <dbReference type="ARBA" id="ARBA00012712"/>
    </source>
</evidence>
<comment type="catalytic activity">
    <reaction evidence="1">
        <text>10-formyldihydrofolate + 5-amino-1-(5-phospho-beta-D-ribosyl)imidazole-4-carboxamide = 5-formamido-1-(5-phospho-D-ribosyl)imidazole-4-carboxamide + 7,8-dihydrofolate</text>
        <dbReference type="Rhea" id="RHEA:59144"/>
        <dbReference type="ChEBI" id="CHEBI:57451"/>
        <dbReference type="ChEBI" id="CHEBI:57452"/>
        <dbReference type="ChEBI" id="CHEBI:58467"/>
        <dbReference type="ChEBI" id="CHEBI:58475"/>
    </reaction>
    <physiologicalReaction direction="left-to-right" evidence="1">
        <dbReference type="Rhea" id="RHEA:59145"/>
    </physiologicalReaction>
</comment>
<protein>
    <recommendedName>
        <fullName evidence="8">Bifunctional purine biosynthesis protein ATIC</fullName>
        <ecNumber evidence="6">2.1.2.3</ecNumber>
        <ecNumber evidence="7">3.5.4.10</ecNumber>
    </recommendedName>
    <alternativeName>
        <fullName evidence="14">AICAR transformylase/inosine monophosphate cyclohydrolase</fullName>
    </alternativeName>
</protein>
<dbReference type="InterPro" id="IPR036914">
    <property type="entry name" value="MGS-like_dom_sf"/>
</dbReference>
<evidence type="ECO:0000256" key="9">
    <source>
        <dbReference type="ARBA" id="ARBA00022490"/>
    </source>
</evidence>
<dbReference type="InterPro" id="IPR011607">
    <property type="entry name" value="MGS-like_dom"/>
</dbReference>
<evidence type="ECO:0000256" key="6">
    <source>
        <dbReference type="ARBA" id="ARBA00012253"/>
    </source>
</evidence>
<gene>
    <name evidence="19" type="primary">Necator_chrIV.g13750</name>
    <name evidence="19" type="ORF">RB195_000458</name>
</gene>
<dbReference type="Pfam" id="PF01808">
    <property type="entry name" value="AICARFT_IMPCHas"/>
    <property type="match status" value="1"/>
</dbReference>
<dbReference type="InterPro" id="IPR016193">
    <property type="entry name" value="Cytidine_deaminase-like"/>
</dbReference>
<evidence type="ECO:0000256" key="16">
    <source>
        <dbReference type="ARBA" id="ARBA00047515"/>
    </source>
</evidence>
<accession>A0ABR1D9U9</accession>
<comment type="subcellular location">
    <subcellularLocation>
        <location evidence="2">Cytoplasm</location>
        <location evidence="2">Cytosol</location>
    </subcellularLocation>
</comment>
<comment type="catalytic activity">
    <reaction evidence="16">
        <text>(6R)-10-formyltetrahydrofolate + 5-amino-1-(5-phospho-beta-D-ribosyl)imidazole-4-carboxamide = 5-formamido-1-(5-phospho-D-ribosyl)imidazole-4-carboxamide + (6S)-5,6,7,8-tetrahydrofolate</text>
        <dbReference type="Rhea" id="RHEA:22192"/>
        <dbReference type="ChEBI" id="CHEBI:57453"/>
        <dbReference type="ChEBI" id="CHEBI:58467"/>
        <dbReference type="ChEBI" id="CHEBI:58475"/>
        <dbReference type="ChEBI" id="CHEBI:195366"/>
        <dbReference type="EC" id="2.1.2.3"/>
    </reaction>
    <physiologicalReaction direction="left-to-right" evidence="16">
        <dbReference type="Rhea" id="RHEA:22193"/>
    </physiologicalReaction>
</comment>
<evidence type="ECO:0000256" key="5">
    <source>
        <dbReference type="ARBA" id="ARBA00007667"/>
    </source>
</evidence>
<dbReference type="CDD" id="cd01421">
    <property type="entry name" value="IMPCH"/>
    <property type="match status" value="1"/>
</dbReference>
<dbReference type="InterPro" id="IPR024050">
    <property type="entry name" value="AICAR_Tfase_insert_dom_sf"/>
</dbReference>
<dbReference type="PROSITE" id="PS51855">
    <property type="entry name" value="MGS"/>
    <property type="match status" value="1"/>
</dbReference>
<dbReference type="InterPro" id="IPR002695">
    <property type="entry name" value="PurH-like"/>
</dbReference>
<sequence length="637" mass="69822">MIADLTRTLSVKRLVTTHSVIASVTQFFVAHRSMPHFPVQILTTMIEERLAILSVSDKTGITELAAGLHDVGFVLVASGGTATTLREHGLPVKDVSEITKFNEMLGGRVKTLHPAVHGGILARENEQDRREMEANKFQFVDVVVCNLYPFRSTVANPNCTEEAAIENIDIGGVTLLRAAAKNHTRVSVLCDPSDYGNFLNKIRGGGVSLEERRLLALKAFEHTSSYDESISGYMRRQFAGNGERSLPLRYGTNPHQKSDAELFAVEEEMPIKVLNGAPGYINILDALNGWQLVKELTDATGLPAAASFKHVSPAGAAIGLPLNDAEAQSCMVADLPLDLKKPSLAAAYARARGADRMSSFGDFIALSEKCDELTAKIINREVSDGIVAPGYDPAALSLLAKKKNGNYCVLKINPNYIPTETEERTVFGLRLRQKRNNAVINAATFSNVVGKHNNLNKQATDDLIVATIALKYAQSNTVCFAHRGQVIGIGAGQQSRIHCTRLAGEKACNWWLRQHPLVLSLPWKPTVRRAERSNAVDVLCSGVLGDEVSLEQWQQYFTEPVNPLTDEDRKSWLAEQTGVVMSSDAFLPFRDNIDCAKQFGVRFVAHPGGSVRDEDIIEACDEYGITLIHTGLRLFHH</sequence>
<organism evidence="19 20">
    <name type="scientific">Necator americanus</name>
    <name type="common">Human hookworm</name>
    <dbReference type="NCBI Taxonomy" id="51031"/>
    <lineage>
        <taxon>Eukaryota</taxon>
        <taxon>Metazoa</taxon>
        <taxon>Ecdysozoa</taxon>
        <taxon>Nematoda</taxon>
        <taxon>Chromadorea</taxon>
        <taxon>Rhabditida</taxon>
        <taxon>Rhabditina</taxon>
        <taxon>Rhabditomorpha</taxon>
        <taxon>Strongyloidea</taxon>
        <taxon>Ancylostomatidae</taxon>
        <taxon>Bunostominae</taxon>
        <taxon>Necator</taxon>
    </lineage>
</organism>
<evidence type="ECO:0000256" key="4">
    <source>
        <dbReference type="ARBA" id="ARBA00004954"/>
    </source>
</evidence>
<dbReference type="EC" id="2.1.2.3" evidence="6"/>
<dbReference type="InterPro" id="IPR024051">
    <property type="entry name" value="AICAR_Tfase_dup_dom_sf"/>
</dbReference>
<comment type="pathway">
    <text evidence="4">Purine metabolism; IMP biosynthesis via de novo pathway; 5-formamido-1-(5-phospho-D-ribosyl)imidazole-4-carboxamide from 5-amino-1-(5-phospho-D-ribosyl)imidazole-4-carboxamide (10-formyl THF route): step 1/1.</text>
</comment>
<dbReference type="SUPFAM" id="SSF52335">
    <property type="entry name" value="Methylglyoxal synthase-like"/>
    <property type="match status" value="1"/>
</dbReference>
<feature type="domain" description="MGS-like" evidence="18">
    <location>
        <begin position="37"/>
        <end position="190"/>
    </location>
</feature>
<dbReference type="HAMAP" id="MF_00139">
    <property type="entry name" value="PurH"/>
    <property type="match status" value="1"/>
</dbReference>
<evidence type="ECO:0000259" key="18">
    <source>
        <dbReference type="PROSITE" id="PS51855"/>
    </source>
</evidence>
<dbReference type="SUPFAM" id="SSF53927">
    <property type="entry name" value="Cytidine deaminase-like"/>
    <property type="match status" value="1"/>
</dbReference>
<evidence type="ECO:0000256" key="14">
    <source>
        <dbReference type="ARBA" id="ARBA00032307"/>
    </source>
</evidence>
<dbReference type="Pfam" id="PF02142">
    <property type="entry name" value="MGS"/>
    <property type="match status" value="1"/>
</dbReference>
<comment type="subunit">
    <text evidence="15">Homodimer. Associates with internalized INSR complexes on Golgi/endosomal membranes. Interacts with INSR; ATIC together with PRKAA2/AMPK2 and HACD3/PTPLAD1 is proposed to be part of a signaling network regulating INSR autophosphorylation and endocytosis.</text>
</comment>
<dbReference type="Gene3D" id="3.40.140.20">
    <property type="match status" value="2"/>
</dbReference>
<keyword evidence="13" id="KW-0511">Multifunctional enzyme</keyword>
<dbReference type="EC" id="3.5.4.10" evidence="7"/>
<comment type="caution">
    <text evidence="19">The sequence shown here is derived from an EMBL/GenBank/DDBJ whole genome shotgun (WGS) entry which is preliminary data.</text>
</comment>
<reference evidence="19 20" key="1">
    <citation type="submission" date="2023-08" db="EMBL/GenBank/DDBJ databases">
        <title>A Necator americanus chromosomal reference genome.</title>
        <authorList>
            <person name="Ilik V."/>
            <person name="Petrzelkova K.J."/>
            <person name="Pardy F."/>
            <person name="Fuh T."/>
            <person name="Niatou-Singa F.S."/>
            <person name="Gouil Q."/>
            <person name="Baker L."/>
            <person name="Ritchie M.E."/>
            <person name="Jex A.R."/>
            <person name="Gazzola D."/>
            <person name="Li H."/>
            <person name="Toshio Fujiwara R."/>
            <person name="Zhan B."/>
            <person name="Aroian R.V."/>
            <person name="Pafco B."/>
            <person name="Schwarz E.M."/>
        </authorList>
    </citation>
    <scope>NUCLEOTIDE SEQUENCE [LARGE SCALE GENOMIC DNA]</scope>
    <source>
        <strain evidence="19 20">Aroian</strain>
        <tissue evidence="19">Whole animal</tissue>
    </source>
</reference>
<dbReference type="EMBL" id="JAVFWL010000004">
    <property type="protein sequence ID" value="KAK6747257.1"/>
    <property type="molecule type" value="Genomic_DNA"/>
</dbReference>
<evidence type="ECO:0000256" key="10">
    <source>
        <dbReference type="ARBA" id="ARBA00022679"/>
    </source>
</evidence>
<evidence type="ECO:0000256" key="8">
    <source>
        <dbReference type="ARBA" id="ARBA00017905"/>
    </source>
</evidence>
<dbReference type="SMART" id="SM00851">
    <property type="entry name" value="MGS"/>
    <property type="match status" value="1"/>
</dbReference>
<evidence type="ECO:0000256" key="2">
    <source>
        <dbReference type="ARBA" id="ARBA00004514"/>
    </source>
</evidence>
<dbReference type="NCBIfam" id="TIGR00355">
    <property type="entry name" value="purH"/>
    <property type="match status" value="1"/>
</dbReference>
<comment type="pathway">
    <text evidence="3">Purine metabolism; IMP biosynthesis via de novo pathway; IMP from 5-formamido-1-(5-phospho-D-ribosyl)imidazole-4-carboxamide: step 1/1.</text>
</comment>
<evidence type="ECO:0000256" key="1">
    <source>
        <dbReference type="ARBA" id="ARBA00000945"/>
    </source>
</evidence>
<evidence type="ECO:0000313" key="19">
    <source>
        <dbReference type="EMBL" id="KAK6747257.1"/>
    </source>
</evidence>
<evidence type="ECO:0000256" key="11">
    <source>
        <dbReference type="ARBA" id="ARBA00022755"/>
    </source>
</evidence>
<keyword evidence="11" id="KW-0658">Purine biosynthesis</keyword>
<dbReference type="PANTHER" id="PTHR11692">
    <property type="entry name" value="BIFUNCTIONAL PURINE BIOSYNTHESIS PROTEIN PURH"/>
    <property type="match status" value="1"/>
</dbReference>